<accession>A0A558DFQ6</accession>
<keyword evidence="6 7" id="KW-0472">Membrane</keyword>
<evidence type="ECO:0000259" key="8">
    <source>
        <dbReference type="PROSITE" id="PS50887"/>
    </source>
</evidence>
<evidence type="ECO:0000313" key="10">
    <source>
        <dbReference type="Proteomes" id="UP000317355"/>
    </source>
</evidence>
<keyword evidence="4 7" id="KW-0812">Transmembrane</keyword>
<dbReference type="PANTHER" id="PTHR46663:SF4">
    <property type="entry name" value="DIGUANYLATE CYCLASE DGCT-RELATED"/>
    <property type="match status" value="1"/>
</dbReference>
<feature type="transmembrane region" description="Helical" evidence="7">
    <location>
        <begin position="184"/>
        <end position="206"/>
    </location>
</feature>
<dbReference type="Pfam" id="PF05231">
    <property type="entry name" value="MASE1"/>
    <property type="match status" value="1"/>
</dbReference>
<feature type="transmembrane region" description="Helical" evidence="7">
    <location>
        <begin position="267"/>
        <end position="285"/>
    </location>
</feature>
<evidence type="ECO:0000256" key="6">
    <source>
        <dbReference type="ARBA" id="ARBA00023136"/>
    </source>
</evidence>
<feature type="transmembrane region" description="Helical" evidence="7">
    <location>
        <begin position="111"/>
        <end position="133"/>
    </location>
</feature>
<gene>
    <name evidence="9" type="ORF">FHK82_02445</name>
</gene>
<dbReference type="SUPFAM" id="SSF55073">
    <property type="entry name" value="Nucleotide cyclase"/>
    <property type="match status" value="1"/>
</dbReference>
<feature type="transmembrane region" description="Helical" evidence="7">
    <location>
        <begin position="145"/>
        <end position="172"/>
    </location>
</feature>
<dbReference type="NCBIfam" id="TIGR00254">
    <property type="entry name" value="GGDEF"/>
    <property type="match status" value="1"/>
</dbReference>
<proteinExistence type="predicted"/>
<keyword evidence="5 7" id="KW-1133">Transmembrane helix</keyword>
<evidence type="ECO:0000256" key="2">
    <source>
        <dbReference type="ARBA" id="ARBA00004651"/>
    </source>
</evidence>
<dbReference type="AlphaFoldDB" id="A0A558DFQ6"/>
<keyword evidence="3" id="KW-1003">Cell membrane</keyword>
<comment type="subcellular location">
    <subcellularLocation>
        <location evidence="2">Cell membrane</location>
        <topology evidence="2">Multi-pass membrane protein</topology>
    </subcellularLocation>
</comment>
<dbReference type="InterPro" id="IPR043128">
    <property type="entry name" value="Rev_trsase/Diguanyl_cyclase"/>
</dbReference>
<sequence>MNYSSLARMRQSGNMETEASIAINPVWNRLFIASRKNFTLVLFSILLCSLIYYLLGLLSFHYSSQVHGVPAIWLPSGLALFMVLLGGYRFVLVPLLGMTLLVIQQQYPLPLALGAVAGATLESFLPVLLLRMLGFEPRLERIRDVMLFVAFGTVLGPLLAASAGVLGLSFYAPPDLLSWSDSWLAWWLAGSVGCLVLAGLLLVWATSISDGVTARCRLFLFSLLSGVALASMLSLFDAAAGRLSLIQFAVVPLVVIAATYCGRQGSVLLGAGALAALLVTMQYVSPGAQGLSGHSLMTLNLALIWVASFTGLVVASAYSERGAGALYAYQAKHDGLTRLINRPTFERRLERAIVSARQAGRSQVHALMFIDLDDFKRVNDQFGHATGDLVLRKLAELLESQVRNRDTVARLGGDEFVVLLENCSRDSSRQMAVRIGSKVRGLLIPVGTANCQVTASIGVVPIGADTGGLDSILSAADEAHYRAKSGGKNQVHYGYSEGVSEEC</sequence>
<evidence type="ECO:0000256" key="7">
    <source>
        <dbReference type="SAM" id="Phobius"/>
    </source>
</evidence>
<protein>
    <submittedName>
        <fullName evidence="9">Sensor domain-containing diguanylate cyclase</fullName>
    </submittedName>
</protein>
<dbReference type="FunFam" id="3.30.70.270:FF:000001">
    <property type="entry name" value="Diguanylate cyclase domain protein"/>
    <property type="match status" value="1"/>
</dbReference>
<dbReference type="SMART" id="SM00267">
    <property type="entry name" value="GGDEF"/>
    <property type="match status" value="1"/>
</dbReference>
<dbReference type="EMBL" id="VMRY01000003">
    <property type="protein sequence ID" value="TVT59859.1"/>
    <property type="molecule type" value="Genomic_DNA"/>
</dbReference>
<reference evidence="9 10" key="1">
    <citation type="submission" date="2019-07" db="EMBL/GenBank/DDBJ databases">
        <title>The pathways for chlorine oxyanion respiration interact through the shared metabolite chlorate.</title>
        <authorList>
            <person name="Barnum T.P."/>
            <person name="Cheng Y."/>
            <person name="Hill K.A."/>
            <person name="Lucas L.N."/>
            <person name="Carlson H.K."/>
            <person name="Coates J.D."/>
        </authorList>
    </citation>
    <scope>NUCLEOTIDE SEQUENCE [LARGE SCALE GENOMIC DNA]</scope>
    <source>
        <strain evidence="9">BK-3</strain>
    </source>
</reference>
<feature type="domain" description="GGDEF" evidence="8">
    <location>
        <begin position="363"/>
        <end position="496"/>
    </location>
</feature>
<dbReference type="InterPro" id="IPR007895">
    <property type="entry name" value="MASE1"/>
</dbReference>
<evidence type="ECO:0000256" key="5">
    <source>
        <dbReference type="ARBA" id="ARBA00022989"/>
    </source>
</evidence>
<feature type="transmembrane region" description="Helical" evidence="7">
    <location>
        <begin position="218"/>
        <end position="236"/>
    </location>
</feature>
<evidence type="ECO:0000313" key="9">
    <source>
        <dbReference type="EMBL" id="TVT59859.1"/>
    </source>
</evidence>
<dbReference type="InterPro" id="IPR000160">
    <property type="entry name" value="GGDEF_dom"/>
</dbReference>
<dbReference type="PANTHER" id="PTHR46663">
    <property type="entry name" value="DIGUANYLATE CYCLASE DGCT-RELATED"/>
    <property type="match status" value="1"/>
</dbReference>
<dbReference type="Pfam" id="PF00990">
    <property type="entry name" value="GGDEF"/>
    <property type="match status" value="1"/>
</dbReference>
<evidence type="ECO:0000256" key="4">
    <source>
        <dbReference type="ARBA" id="ARBA00022692"/>
    </source>
</evidence>
<organism evidence="9 10">
    <name type="scientific">Sedimenticola thiotaurini</name>
    <dbReference type="NCBI Taxonomy" id="1543721"/>
    <lineage>
        <taxon>Bacteria</taxon>
        <taxon>Pseudomonadati</taxon>
        <taxon>Pseudomonadota</taxon>
        <taxon>Gammaproteobacteria</taxon>
        <taxon>Chromatiales</taxon>
        <taxon>Sedimenticolaceae</taxon>
        <taxon>Sedimenticola</taxon>
    </lineage>
</organism>
<comment type="cofactor">
    <cofactor evidence="1">
        <name>Mg(2+)</name>
        <dbReference type="ChEBI" id="CHEBI:18420"/>
    </cofactor>
</comment>
<feature type="transmembrane region" description="Helical" evidence="7">
    <location>
        <begin position="242"/>
        <end position="260"/>
    </location>
</feature>
<feature type="transmembrane region" description="Helical" evidence="7">
    <location>
        <begin position="38"/>
        <end position="60"/>
    </location>
</feature>
<evidence type="ECO:0000256" key="3">
    <source>
        <dbReference type="ARBA" id="ARBA00022475"/>
    </source>
</evidence>
<dbReference type="InterPro" id="IPR029787">
    <property type="entry name" value="Nucleotide_cyclase"/>
</dbReference>
<name>A0A558DFQ6_9GAMM</name>
<comment type="caution">
    <text evidence="9">The sequence shown here is derived from an EMBL/GenBank/DDBJ whole genome shotgun (WGS) entry which is preliminary data.</text>
</comment>
<dbReference type="PROSITE" id="PS50887">
    <property type="entry name" value="GGDEF"/>
    <property type="match status" value="1"/>
</dbReference>
<dbReference type="Gene3D" id="3.30.70.270">
    <property type="match status" value="1"/>
</dbReference>
<dbReference type="CDD" id="cd01949">
    <property type="entry name" value="GGDEF"/>
    <property type="match status" value="1"/>
</dbReference>
<dbReference type="InterPro" id="IPR052163">
    <property type="entry name" value="DGC-Regulatory_Protein"/>
</dbReference>
<dbReference type="GO" id="GO:0003824">
    <property type="term" value="F:catalytic activity"/>
    <property type="evidence" value="ECO:0007669"/>
    <property type="project" value="UniProtKB-ARBA"/>
</dbReference>
<dbReference type="Proteomes" id="UP000317355">
    <property type="component" value="Unassembled WGS sequence"/>
</dbReference>
<feature type="transmembrane region" description="Helical" evidence="7">
    <location>
        <begin position="72"/>
        <end position="91"/>
    </location>
</feature>
<feature type="transmembrane region" description="Helical" evidence="7">
    <location>
        <begin position="297"/>
        <end position="318"/>
    </location>
</feature>
<dbReference type="GO" id="GO:0005886">
    <property type="term" value="C:plasma membrane"/>
    <property type="evidence" value="ECO:0007669"/>
    <property type="project" value="UniProtKB-SubCell"/>
</dbReference>
<evidence type="ECO:0000256" key="1">
    <source>
        <dbReference type="ARBA" id="ARBA00001946"/>
    </source>
</evidence>